<proteinExistence type="predicted"/>
<dbReference type="AlphaFoldDB" id="A0AAD8A3Z7"/>
<evidence type="ECO:0000313" key="2">
    <source>
        <dbReference type="Proteomes" id="UP001233999"/>
    </source>
</evidence>
<keyword evidence="2" id="KW-1185">Reference proteome</keyword>
<comment type="caution">
    <text evidence="1">The sequence shown here is derived from an EMBL/GenBank/DDBJ whole genome shotgun (WGS) entry which is preliminary data.</text>
</comment>
<dbReference type="Proteomes" id="UP001233999">
    <property type="component" value="Unassembled WGS sequence"/>
</dbReference>
<feature type="non-terminal residue" evidence="1">
    <location>
        <position position="1"/>
    </location>
</feature>
<accession>A0AAD8A3Z7</accession>
<sequence>HYPIFWYSGNMFIPFRSHLRHRTSLLLCSFYYKMPTALEHKLVMHTYSKRRVSLPGYTHKRIRTAKSVD</sequence>
<name>A0AAD8A3Z7_DIPPU</name>
<reference evidence="1" key="1">
    <citation type="journal article" date="2023" name="IScience">
        <title>Live-bearing cockroach genome reveals convergent evolutionary mechanisms linked to viviparity in insects and beyond.</title>
        <authorList>
            <person name="Fouks B."/>
            <person name="Harrison M.C."/>
            <person name="Mikhailova A.A."/>
            <person name="Marchal E."/>
            <person name="English S."/>
            <person name="Carruthers M."/>
            <person name="Jennings E.C."/>
            <person name="Chiamaka E.L."/>
            <person name="Frigard R.A."/>
            <person name="Pippel M."/>
            <person name="Attardo G.M."/>
            <person name="Benoit J.B."/>
            <person name="Bornberg-Bauer E."/>
            <person name="Tobe S.S."/>
        </authorList>
    </citation>
    <scope>NUCLEOTIDE SEQUENCE</scope>
    <source>
        <strain evidence="1">Stay&amp;Tobe</strain>
    </source>
</reference>
<protein>
    <submittedName>
        <fullName evidence="1">Uncharacterized protein</fullName>
    </submittedName>
</protein>
<reference evidence="1" key="2">
    <citation type="submission" date="2023-05" db="EMBL/GenBank/DDBJ databases">
        <authorList>
            <person name="Fouks B."/>
        </authorList>
    </citation>
    <scope>NUCLEOTIDE SEQUENCE</scope>
    <source>
        <strain evidence="1">Stay&amp;Tobe</strain>
        <tissue evidence="1">Testes</tissue>
    </source>
</reference>
<feature type="non-terminal residue" evidence="1">
    <location>
        <position position="69"/>
    </location>
</feature>
<evidence type="ECO:0000313" key="1">
    <source>
        <dbReference type="EMBL" id="KAJ9592029.1"/>
    </source>
</evidence>
<gene>
    <name evidence="1" type="ORF">L9F63_001408</name>
</gene>
<organism evidence="1 2">
    <name type="scientific">Diploptera punctata</name>
    <name type="common">Pacific beetle cockroach</name>
    <dbReference type="NCBI Taxonomy" id="6984"/>
    <lineage>
        <taxon>Eukaryota</taxon>
        <taxon>Metazoa</taxon>
        <taxon>Ecdysozoa</taxon>
        <taxon>Arthropoda</taxon>
        <taxon>Hexapoda</taxon>
        <taxon>Insecta</taxon>
        <taxon>Pterygota</taxon>
        <taxon>Neoptera</taxon>
        <taxon>Polyneoptera</taxon>
        <taxon>Dictyoptera</taxon>
        <taxon>Blattodea</taxon>
        <taxon>Blaberoidea</taxon>
        <taxon>Blaberidae</taxon>
        <taxon>Diplopterinae</taxon>
        <taxon>Diploptera</taxon>
    </lineage>
</organism>
<dbReference type="EMBL" id="JASPKZ010003849">
    <property type="protein sequence ID" value="KAJ9592029.1"/>
    <property type="molecule type" value="Genomic_DNA"/>
</dbReference>